<dbReference type="SUPFAM" id="SSF54909">
    <property type="entry name" value="Dimeric alpha+beta barrel"/>
    <property type="match status" value="1"/>
</dbReference>
<dbReference type="OrthoDB" id="3542212at2759"/>
<dbReference type="Proteomes" id="UP000275385">
    <property type="component" value="Unassembled WGS sequence"/>
</dbReference>
<proteinExistence type="predicted"/>
<dbReference type="InterPro" id="IPR011008">
    <property type="entry name" value="Dimeric_a/b-barrel"/>
</dbReference>
<evidence type="ECO:0000313" key="2">
    <source>
        <dbReference type="Proteomes" id="UP000275385"/>
    </source>
</evidence>
<accession>A0A420Y6C9</accession>
<name>A0A420Y6C9_9PEZI</name>
<comment type="caution">
    <text evidence="1">The sequence shown here is derived from an EMBL/GenBank/DDBJ whole genome shotgun (WGS) entry which is preliminary data.</text>
</comment>
<dbReference type="PANTHER" id="PTHR42052">
    <property type="entry name" value="ABM DOMAIN-CONTAINING PROTEIN"/>
    <property type="match status" value="1"/>
</dbReference>
<protein>
    <recommendedName>
        <fullName evidence="3">ABM domain-containing protein</fullName>
    </recommendedName>
</protein>
<sequence length="221" mass="24680">MAVTELAILTAKSANALPALKKHIAATLPVLKAWHQKTYPQSSTGPAPVFQQVEDPSKVLLSFRWDSVEAHRAWIESSENKTGMGVINGFIKTEGEGKLELFHLDSEIFPISGPNEEQKGLLGSPVLMVARMLVSPEKKESFQEAWVKVKGLLETHAGGEHLVRTGWRVNKDGDKEEFVLAAGFESVEQHYAFAMKPGFGQYMAIFQFVIKTDVKHYRRFL</sequence>
<organism evidence="1 2">
    <name type="scientific">Coniochaeta pulveracea</name>
    <dbReference type="NCBI Taxonomy" id="177199"/>
    <lineage>
        <taxon>Eukaryota</taxon>
        <taxon>Fungi</taxon>
        <taxon>Dikarya</taxon>
        <taxon>Ascomycota</taxon>
        <taxon>Pezizomycotina</taxon>
        <taxon>Sordariomycetes</taxon>
        <taxon>Sordariomycetidae</taxon>
        <taxon>Coniochaetales</taxon>
        <taxon>Coniochaetaceae</taxon>
        <taxon>Coniochaeta</taxon>
    </lineage>
</organism>
<dbReference type="PANTHER" id="PTHR42052:SF1">
    <property type="entry name" value="ABM DOMAIN-CONTAINING PROTEIN"/>
    <property type="match status" value="1"/>
</dbReference>
<evidence type="ECO:0000313" key="1">
    <source>
        <dbReference type="EMBL" id="RKU43432.1"/>
    </source>
</evidence>
<evidence type="ECO:0008006" key="3">
    <source>
        <dbReference type="Google" id="ProtNLM"/>
    </source>
</evidence>
<reference evidence="1 2" key="1">
    <citation type="submission" date="2018-08" db="EMBL/GenBank/DDBJ databases">
        <title>Draft genome of the lignicolous fungus Coniochaeta pulveracea.</title>
        <authorList>
            <person name="Borstlap C.J."/>
            <person name="De Witt R.N."/>
            <person name="Botha A."/>
            <person name="Volschenk H."/>
        </authorList>
    </citation>
    <scope>NUCLEOTIDE SEQUENCE [LARGE SCALE GENOMIC DNA]</scope>
    <source>
        <strain evidence="1 2">CAB683</strain>
    </source>
</reference>
<dbReference type="AlphaFoldDB" id="A0A420Y6C9"/>
<gene>
    <name evidence="1" type="ORF">DL546_005761</name>
</gene>
<dbReference type="EMBL" id="QVQW01000043">
    <property type="protein sequence ID" value="RKU43432.1"/>
    <property type="molecule type" value="Genomic_DNA"/>
</dbReference>
<keyword evidence="2" id="KW-1185">Reference proteome</keyword>
<dbReference type="Gene3D" id="3.30.70.100">
    <property type="match status" value="2"/>
</dbReference>